<evidence type="ECO:0000313" key="6">
    <source>
        <dbReference type="WBParaSite" id="SBAD_0000273201-mRNA-1"/>
    </source>
</evidence>
<keyword evidence="5" id="KW-1185">Reference proteome</keyword>
<organism evidence="6">
    <name type="scientific">Soboliphyme baturini</name>
    <dbReference type="NCBI Taxonomy" id="241478"/>
    <lineage>
        <taxon>Eukaryota</taxon>
        <taxon>Metazoa</taxon>
        <taxon>Ecdysozoa</taxon>
        <taxon>Nematoda</taxon>
        <taxon>Enoplea</taxon>
        <taxon>Dorylaimia</taxon>
        <taxon>Dioctophymatida</taxon>
        <taxon>Dioctophymatoidea</taxon>
        <taxon>Soboliphymatidae</taxon>
        <taxon>Soboliphyme</taxon>
    </lineage>
</organism>
<evidence type="ECO:0000256" key="1">
    <source>
        <dbReference type="ARBA" id="ARBA00022741"/>
    </source>
</evidence>
<dbReference type="PROSITE" id="PS51219">
    <property type="entry name" value="DPCK"/>
    <property type="match status" value="1"/>
</dbReference>
<name>A0A183IG58_9BILA</name>
<dbReference type="PANTHER" id="PTHR10695:SF46">
    <property type="entry name" value="BIFUNCTIONAL COENZYME A SYNTHASE-RELATED"/>
    <property type="match status" value="1"/>
</dbReference>
<dbReference type="OrthoDB" id="330671at2759"/>
<dbReference type="PANTHER" id="PTHR10695">
    <property type="entry name" value="DEPHOSPHO-COA KINASE-RELATED"/>
    <property type="match status" value="1"/>
</dbReference>
<dbReference type="SUPFAM" id="SSF52540">
    <property type="entry name" value="P-loop containing nucleoside triphosphate hydrolases"/>
    <property type="match status" value="1"/>
</dbReference>
<feature type="domain" description="Cytidyltransferase-like" evidence="3">
    <location>
        <begin position="163"/>
        <end position="267"/>
    </location>
</feature>
<accession>A0A183IG58</accession>
<dbReference type="Pfam" id="PF01121">
    <property type="entry name" value="CoaE"/>
    <property type="match status" value="1"/>
</dbReference>
<protein>
    <submittedName>
        <fullName evidence="6">CTP_transf_like domain-containing protein</fullName>
    </submittedName>
</protein>
<dbReference type="Pfam" id="PF01467">
    <property type="entry name" value="CTP_transf_like"/>
    <property type="match status" value="1"/>
</dbReference>
<dbReference type="EMBL" id="UZAM01007315">
    <property type="protein sequence ID" value="VDO98266.1"/>
    <property type="molecule type" value="Genomic_DNA"/>
</dbReference>
<proteinExistence type="inferred from homology"/>
<reference evidence="4 5" key="2">
    <citation type="submission" date="2018-11" db="EMBL/GenBank/DDBJ databases">
        <authorList>
            <consortium name="Pathogen Informatics"/>
        </authorList>
    </citation>
    <scope>NUCLEOTIDE SEQUENCE [LARGE SCALE GENOMIC DNA]</scope>
</reference>
<dbReference type="CDD" id="cd02022">
    <property type="entry name" value="DPCK"/>
    <property type="match status" value="1"/>
</dbReference>
<dbReference type="GO" id="GO:0004140">
    <property type="term" value="F:dephospho-CoA kinase activity"/>
    <property type="evidence" value="ECO:0007669"/>
    <property type="project" value="InterPro"/>
</dbReference>
<keyword evidence="1" id="KW-0547">Nucleotide-binding</keyword>
<gene>
    <name evidence="4" type="ORF">SBAD_LOCUS2602</name>
</gene>
<keyword evidence="2" id="KW-0067">ATP-binding</keyword>
<dbReference type="GO" id="GO:0015937">
    <property type="term" value="P:coenzyme A biosynthetic process"/>
    <property type="evidence" value="ECO:0007669"/>
    <property type="project" value="InterPro"/>
</dbReference>
<reference evidence="6" key="1">
    <citation type="submission" date="2016-06" db="UniProtKB">
        <authorList>
            <consortium name="WormBaseParasite"/>
        </authorList>
    </citation>
    <scope>IDENTIFICATION</scope>
</reference>
<dbReference type="Gene3D" id="3.40.50.300">
    <property type="entry name" value="P-loop containing nucleotide triphosphate hydrolases"/>
    <property type="match status" value="1"/>
</dbReference>
<dbReference type="NCBIfam" id="TIGR00152">
    <property type="entry name" value="dephospho-CoA kinase"/>
    <property type="match status" value="1"/>
</dbReference>
<dbReference type="HAMAP" id="MF_00376">
    <property type="entry name" value="Dephospho_CoA_kinase"/>
    <property type="match status" value="1"/>
</dbReference>
<dbReference type="GO" id="GO:0005524">
    <property type="term" value="F:ATP binding"/>
    <property type="evidence" value="ECO:0007669"/>
    <property type="project" value="UniProtKB-KW"/>
</dbReference>
<evidence type="ECO:0000313" key="5">
    <source>
        <dbReference type="Proteomes" id="UP000270296"/>
    </source>
</evidence>
<sequence>MNDVGLLVITKAVCGYPSVLKGLLLRARQLVRSKLYVALEPTGLRSVRPVCAFHFLYSVYRICSETCKDLDVRVLLQNLKSAHGHGQVHPAALSADCLLADCDAQTLRCLLPFVSDVTNLIELPHASDDRNGKGVVCRCRGIFVPVGDSLTTTPATGAYKDVVLGGTFDRLHNGHKIVLSVAALLSGGSVTCGVTGASMVSKKLLHELITSTQQRIDQVSSFLQDIDPSLSKDVVVINDQFGPSVEKEDIDCIVATSETAKGAFAVNEKRCKENGLNPLDVFVIELLHGSRAGIISSRALSSSEHRFELLGTLLKPPKTPRLYDKVYVVGLTGGVASGKSHIAEYLRSLGAAIIDCDRLGHETYLPGTETYQRIIDKFGQEVVSVDDHRTINRQLLGRIVFGDKGALQALNSIVWPAIRQLIERDIAEFQRHQNDASTIVVVDAAVLIEAGWHSLVDEIWVTFVPRDETALFRTYSVQAIKRIMDRNQKTRDEACARIDAQMSVKERLSYANVAFCSMWAYSVTETQVWPSRQIFFMIIQSCH</sequence>
<evidence type="ECO:0000259" key="3">
    <source>
        <dbReference type="Pfam" id="PF01467"/>
    </source>
</evidence>
<dbReference type="FunFam" id="3.40.50.620:FF:000089">
    <property type="entry name" value="Bifunctional coenzyme A synthase"/>
    <property type="match status" value="1"/>
</dbReference>
<dbReference type="Gene3D" id="3.40.50.620">
    <property type="entry name" value="HUPs"/>
    <property type="match status" value="1"/>
</dbReference>
<dbReference type="InterPro" id="IPR027417">
    <property type="entry name" value="P-loop_NTPase"/>
</dbReference>
<evidence type="ECO:0000256" key="2">
    <source>
        <dbReference type="ARBA" id="ARBA00022840"/>
    </source>
</evidence>
<dbReference type="InterPro" id="IPR001977">
    <property type="entry name" value="Depp_CoAkinase"/>
</dbReference>
<dbReference type="InterPro" id="IPR014729">
    <property type="entry name" value="Rossmann-like_a/b/a_fold"/>
</dbReference>
<evidence type="ECO:0000313" key="4">
    <source>
        <dbReference type="EMBL" id="VDO98266.1"/>
    </source>
</evidence>
<dbReference type="InterPro" id="IPR004821">
    <property type="entry name" value="Cyt_trans-like"/>
</dbReference>
<dbReference type="WBParaSite" id="SBAD_0000273201-mRNA-1">
    <property type="protein sequence ID" value="SBAD_0000273201-mRNA-1"/>
    <property type="gene ID" value="SBAD_0000273201"/>
</dbReference>
<dbReference type="AlphaFoldDB" id="A0A183IG58"/>
<dbReference type="Proteomes" id="UP000270296">
    <property type="component" value="Unassembled WGS sequence"/>
</dbReference>
<dbReference type="NCBIfam" id="NF001985">
    <property type="entry name" value="PRK00777.1"/>
    <property type="match status" value="1"/>
</dbReference>
<dbReference type="SUPFAM" id="SSF52374">
    <property type="entry name" value="Nucleotidylyl transferase"/>
    <property type="match status" value="1"/>
</dbReference>